<name>A0ABT7G273_9CORY</name>
<evidence type="ECO:0000313" key="2">
    <source>
        <dbReference type="EMBL" id="MDK4300834.1"/>
    </source>
</evidence>
<dbReference type="PANTHER" id="PTHR34301">
    <property type="entry name" value="DNA-BINDING PROTEIN-RELATED"/>
    <property type="match status" value="1"/>
</dbReference>
<sequence length="389" mass="43023">MQNSPYTPGRVTAHLPGREQQLKELERSLMFMTDDPGLDGRIKVYVGPRGVGKTSFLRAAQKLAENQGYSTVWVTAGDAVFLDSLLQEFARISRTWADSAKDALMNLLDRISINFGGFAVGSAENTPSQRVRSHASLARQLQDVISLAGQQEKESGNGIVLLIDEVQEADADGLRALSYAWQHMQSESPDLPLMTLCAGLSHTQDVITDAVSFAERFEYTYFANLPEDAASEALVNPALKKGVKWQASARKAALQRAGGYPYFLQLIGDEVWKAAGFPDAGGTLLAPDFAAAEERFQESQNNFYRARWKKATKREMDFLAAMAEHGTPYIKRATIAESMGVNTTNISELRRSLMDKGLIESPKHGFLTFTAPGFAEFIRSEYLLDDEYQ</sequence>
<keyword evidence="2" id="KW-0067">ATP-binding</keyword>
<dbReference type="SUPFAM" id="SSF52540">
    <property type="entry name" value="P-loop containing nucleoside triphosphate hydrolases"/>
    <property type="match status" value="1"/>
</dbReference>
<dbReference type="EMBL" id="JASNVK010000009">
    <property type="protein sequence ID" value="MDK4300834.1"/>
    <property type="molecule type" value="Genomic_DNA"/>
</dbReference>
<dbReference type="Gene3D" id="3.40.50.300">
    <property type="entry name" value="P-loop containing nucleotide triphosphate hydrolases"/>
    <property type="match status" value="1"/>
</dbReference>
<evidence type="ECO:0000259" key="1">
    <source>
        <dbReference type="Pfam" id="PF13191"/>
    </source>
</evidence>
<keyword evidence="2" id="KW-0547">Nucleotide-binding</keyword>
<gene>
    <name evidence="2" type="ORF">QPX45_06165</name>
</gene>
<dbReference type="InterPro" id="IPR041664">
    <property type="entry name" value="AAA_16"/>
</dbReference>
<protein>
    <submittedName>
        <fullName evidence="2">ATP-binding protein</fullName>
    </submittedName>
</protein>
<dbReference type="PANTHER" id="PTHR34301:SF8">
    <property type="entry name" value="ATPASE DOMAIN-CONTAINING PROTEIN"/>
    <property type="match status" value="1"/>
</dbReference>
<reference evidence="2 3" key="1">
    <citation type="submission" date="2023-05" db="EMBL/GenBank/DDBJ databases">
        <title>Metabolic capabilities are highly conserved among human nasal-associated Corynebacterium species in pangenomic analyses.</title>
        <authorList>
            <person name="Tran T.H."/>
            <person name="Roberts A.Q."/>
            <person name="Escapa I.F."/>
            <person name="Gao W."/>
            <person name="Conlan S."/>
            <person name="Kong H."/>
            <person name="Segre J.A."/>
            <person name="Kelly M.S."/>
            <person name="Lemon K.P."/>
        </authorList>
    </citation>
    <scope>NUCLEOTIDE SEQUENCE [LARGE SCALE GENOMIC DNA]</scope>
    <source>
        <strain evidence="2 3">KPL2811</strain>
    </source>
</reference>
<keyword evidence="3" id="KW-1185">Reference proteome</keyword>
<dbReference type="Pfam" id="PF13191">
    <property type="entry name" value="AAA_16"/>
    <property type="match status" value="1"/>
</dbReference>
<proteinExistence type="predicted"/>
<dbReference type="InterPro" id="IPR027417">
    <property type="entry name" value="P-loop_NTPase"/>
</dbReference>
<dbReference type="RefSeq" id="WP_284575997.1">
    <property type="nucleotide sequence ID" value="NZ_CP100363.1"/>
</dbReference>
<dbReference type="Proteomes" id="UP001243856">
    <property type="component" value="Unassembled WGS sequence"/>
</dbReference>
<evidence type="ECO:0000313" key="3">
    <source>
        <dbReference type="Proteomes" id="UP001243856"/>
    </source>
</evidence>
<organism evidence="2 3">
    <name type="scientific">Corynebacterium propinquum</name>
    <dbReference type="NCBI Taxonomy" id="43769"/>
    <lineage>
        <taxon>Bacteria</taxon>
        <taxon>Bacillati</taxon>
        <taxon>Actinomycetota</taxon>
        <taxon>Actinomycetes</taxon>
        <taxon>Mycobacteriales</taxon>
        <taxon>Corynebacteriaceae</taxon>
        <taxon>Corynebacterium</taxon>
    </lineage>
</organism>
<feature type="domain" description="Orc1-like AAA ATPase" evidence="1">
    <location>
        <begin position="15"/>
        <end position="186"/>
    </location>
</feature>
<comment type="caution">
    <text evidence="2">The sequence shown here is derived from an EMBL/GenBank/DDBJ whole genome shotgun (WGS) entry which is preliminary data.</text>
</comment>
<accession>A0ABT7G273</accession>
<dbReference type="GO" id="GO:0005524">
    <property type="term" value="F:ATP binding"/>
    <property type="evidence" value="ECO:0007669"/>
    <property type="project" value="UniProtKB-KW"/>
</dbReference>